<evidence type="ECO:0008006" key="4">
    <source>
        <dbReference type="Google" id="ProtNLM"/>
    </source>
</evidence>
<feature type="compositionally biased region" description="Basic and acidic residues" evidence="1">
    <location>
        <begin position="116"/>
        <end position="130"/>
    </location>
</feature>
<proteinExistence type="predicted"/>
<dbReference type="EMBL" id="JBAWTH010000001">
    <property type="protein sequence ID" value="KAL2293199.1"/>
    <property type="molecule type" value="Genomic_DNA"/>
</dbReference>
<protein>
    <recommendedName>
        <fullName evidence="4">Peroxin-14</fullName>
    </recommendedName>
</protein>
<dbReference type="Proteomes" id="UP001600888">
    <property type="component" value="Unassembled WGS sequence"/>
</dbReference>
<evidence type="ECO:0000256" key="1">
    <source>
        <dbReference type="SAM" id="MobiDB-lite"/>
    </source>
</evidence>
<evidence type="ECO:0000313" key="2">
    <source>
        <dbReference type="EMBL" id="KAL2293199.1"/>
    </source>
</evidence>
<accession>A0ABR4FEU7</accession>
<reference evidence="2 3" key="1">
    <citation type="submission" date="2024-03" db="EMBL/GenBank/DDBJ databases">
        <title>A high-quality draft genome sequence of Diaporthe vaccinii, a causative agent of upright dieback and viscid rot disease in cranberry plants.</title>
        <authorList>
            <person name="Sarrasin M."/>
            <person name="Lang B.F."/>
            <person name="Burger G."/>
        </authorList>
    </citation>
    <scope>NUCLEOTIDE SEQUENCE [LARGE SCALE GENOMIC DNA]</scope>
    <source>
        <strain evidence="2 3">IS7</strain>
    </source>
</reference>
<sequence>MGELIDYLYVHFLQLILGTSRASQLLPMSTFSSAIKLRELSTIIRRSCSPRHRLIHYTLGRPSLRCSRSEMPDASQSTTDPKVASQEPQNAPAAQSQQNQGEGDSSKQQIEALFRAARERTAKLTPEEIQKQYPWSAHPPKSVNSDVATAVLEELEAPAEDSDDAGDGASRGAGAEEDSTKTKG</sequence>
<comment type="caution">
    <text evidence="2">The sequence shown here is derived from an EMBL/GenBank/DDBJ whole genome shotgun (WGS) entry which is preliminary data.</text>
</comment>
<organism evidence="2 3">
    <name type="scientific">Diaporthe vaccinii</name>
    <dbReference type="NCBI Taxonomy" id="105482"/>
    <lineage>
        <taxon>Eukaryota</taxon>
        <taxon>Fungi</taxon>
        <taxon>Dikarya</taxon>
        <taxon>Ascomycota</taxon>
        <taxon>Pezizomycotina</taxon>
        <taxon>Sordariomycetes</taxon>
        <taxon>Sordariomycetidae</taxon>
        <taxon>Diaporthales</taxon>
        <taxon>Diaporthaceae</taxon>
        <taxon>Diaporthe</taxon>
        <taxon>Diaporthe eres species complex</taxon>
    </lineage>
</organism>
<feature type="compositionally biased region" description="Acidic residues" evidence="1">
    <location>
        <begin position="153"/>
        <end position="166"/>
    </location>
</feature>
<evidence type="ECO:0000313" key="3">
    <source>
        <dbReference type="Proteomes" id="UP001600888"/>
    </source>
</evidence>
<gene>
    <name evidence="2" type="ORF">FJTKL_05170</name>
</gene>
<name>A0ABR4FEU7_9PEZI</name>
<feature type="compositionally biased region" description="Low complexity" evidence="1">
    <location>
        <begin position="84"/>
        <end position="100"/>
    </location>
</feature>
<feature type="region of interest" description="Disordered" evidence="1">
    <location>
        <begin position="65"/>
        <end position="184"/>
    </location>
</feature>
<keyword evidence="3" id="KW-1185">Reference proteome</keyword>